<keyword evidence="3" id="KW-1185">Reference proteome</keyword>
<feature type="signal peptide" evidence="1">
    <location>
        <begin position="1"/>
        <end position="26"/>
    </location>
</feature>
<protein>
    <recommendedName>
        <fullName evidence="4">Flagellar assembly protein T, N-terminal domain</fullName>
    </recommendedName>
</protein>
<reference evidence="3" key="1">
    <citation type="submission" date="2016-10" db="EMBL/GenBank/DDBJ databases">
        <authorList>
            <person name="Varghese N."/>
            <person name="Submissions S."/>
        </authorList>
    </citation>
    <scope>NUCLEOTIDE SEQUENCE [LARGE SCALE GENOMIC DNA]</scope>
    <source>
        <strain evidence="3">DSM 16995</strain>
    </source>
</reference>
<organism evidence="2 3">
    <name type="scientific">Maridesulfovibrio ferrireducens</name>
    <dbReference type="NCBI Taxonomy" id="246191"/>
    <lineage>
        <taxon>Bacteria</taxon>
        <taxon>Pseudomonadati</taxon>
        <taxon>Thermodesulfobacteriota</taxon>
        <taxon>Desulfovibrionia</taxon>
        <taxon>Desulfovibrionales</taxon>
        <taxon>Desulfovibrionaceae</taxon>
        <taxon>Maridesulfovibrio</taxon>
    </lineage>
</organism>
<dbReference type="AlphaFoldDB" id="A0A1G9H104"/>
<dbReference type="Proteomes" id="UP000199053">
    <property type="component" value="Unassembled WGS sequence"/>
</dbReference>
<accession>A0A1G9H104</accession>
<dbReference type="OrthoDB" id="5445422at2"/>
<feature type="chain" id="PRO_5011621073" description="Flagellar assembly protein T, N-terminal domain" evidence="1">
    <location>
        <begin position="27"/>
        <end position="369"/>
    </location>
</feature>
<dbReference type="STRING" id="246191.SAMN05660337_1959"/>
<dbReference type="Gene3D" id="3.30.1660.40">
    <property type="entry name" value="FlgT, N-terminal domain"/>
    <property type="match status" value="1"/>
</dbReference>
<name>A0A1G9H104_9BACT</name>
<evidence type="ECO:0008006" key="4">
    <source>
        <dbReference type="Google" id="ProtNLM"/>
    </source>
</evidence>
<dbReference type="RefSeq" id="WP_092160613.1">
    <property type="nucleotide sequence ID" value="NZ_FNGA01000003.1"/>
</dbReference>
<keyword evidence="1" id="KW-0732">Signal</keyword>
<evidence type="ECO:0000313" key="2">
    <source>
        <dbReference type="EMBL" id="SDL06535.1"/>
    </source>
</evidence>
<proteinExistence type="predicted"/>
<dbReference type="InterPro" id="IPR038180">
    <property type="entry name" value="FlgT_N_sf"/>
</dbReference>
<evidence type="ECO:0000313" key="3">
    <source>
        <dbReference type="Proteomes" id="UP000199053"/>
    </source>
</evidence>
<evidence type="ECO:0000256" key="1">
    <source>
        <dbReference type="SAM" id="SignalP"/>
    </source>
</evidence>
<gene>
    <name evidence="2" type="ORF">SAMN05660337_1959</name>
</gene>
<dbReference type="EMBL" id="FNGA01000003">
    <property type="protein sequence ID" value="SDL06535.1"/>
    <property type="molecule type" value="Genomic_DNA"/>
</dbReference>
<sequence>MSFLKLCSQMIALTLVVLLTASAAMAVQATGEGIDRHQALNSALRTAVEMEIGTAIASDTLVESGVLVRDEIVSHSRGYVTSFAVISEGATAQDGYTITIDADVNRELLFDDYRTISILQKMSGHPRLLIFGSGSGFNSVPAESMKKLIHSVAQVFGQKFQFEVIDWPVARAKFSSIEGSMSLKKALKYNNLLKADYVVTVDLDLPPNKKPTMLMSCVRISDQLKIGEVRKTITTEVDLSGKPAVRYENAVDAARPEVYWASVSIAKKMLEYMETELDRGEGFRYAVTFIGFPDVSVIGTAVEDMPGFVRKHVKRQSTKNMEMVYWSTLPSDTLMNRLERTLRDVGVEKFKSKRDGRNLKFLWVNPEGF</sequence>